<evidence type="ECO:0000256" key="1">
    <source>
        <dbReference type="SAM" id="MobiDB-lite"/>
    </source>
</evidence>
<sequence>MPRQPVTGPALGDAPPGVNNPLEGNILTCSVTMPDALSLVDQPQLLQPNARRSELFGILWQPVTGPASGDAPPGVNNPPEGNILSCLVTMPDVLLLVDQPQLLQPNARREELFGMPRHPVTVPPPR</sequence>
<accession>A0ABN8ASJ7</accession>
<dbReference type="EMBL" id="OU963905">
    <property type="protein sequence ID" value="CAH0398777.1"/>
    <property type="molecule type" value="Genomic_DNA"/>
</dbReference>
<organism evidence="2 3">
    <name type="scientific">Chilo suppressalis</name>
    <name type="common">Asiatic rice borer moth</name>
    <dbReference type="NCBI Taxonomy" id="168631"/>
    <lineage>
        <taxon>Eukaryota</taxon>
        <taxon>Metazoa</taxon>
        <taxon>Ecdysozoa</taxon>
        <taxon>Arthropoda</taxon>
        <taxon>Hexapoda</taxon>
        <taxon>Insecta</taxon>
        <taxon>Pterygota</taxon>
        <taxon>Neoptera</taxon>
        <taxon>Endopterygota</taxon>
        <taxon>Lepidoptera</taxon>
        <taxon>Glossata</taxon>
        <taxon>Ditrysia</taxon>
        <taxon>Pyraloidea</taxon>
        <taxon>Crambidae</taxon>
        <taxon>Crambinae</taxon>
        <taxon>Chilo</taxon>
    </lineage>
</organism>
<evidence type="ECO:0000313" key="3">
    <source>
        <dbReference type="Proteomes" id="UP001153292"/>
    </source>
</evidence>
<dbReference type="Proteomes" id="UP001153292">
    <property type="component" value="Chromosome 12"/>
</dbReference>
<reference evidence="2" key="1">
    <citation type="submission" date="2021-12" db="EMBL/GenBank/DDBJ databases">
        <authorList>
            <person name="King R."/>
        </authorList>
    </citation>
    <scope>NUCLEOTIDE SEQUENCE</scope>
</reference>
<name>A0ABN8ASJ7_CHISP</name>
<evidence type="ECO:0000313" key="2">
    <source>
        <dbReference type="EMBL" id="CAH0398777.1"/>
    </source>
</evidence>
<proteinExistence type="predicted"/>
<keyword evidence="3" id="KW-1185">Reference proteome</keyword>
<protein>
    <submittedName>
        <fullName evidence="2">Uncharacterized protein</fullName>
    </submittedName>
</protein>
<feature type="region of interest" description="Disordered" evidence="1">
    <location>
        <begin position="1"/>
        <end position="21"/>
    </location>
</feature>
<gene>
    <name evidence="2" type="ORF">CHILSU_LOCUS1901</name>
</gene>